<accession>A0ABP6T6F0</accession>
<comment type="caution">
    <text evidence="2">The sequence shown here is derived from an EMBL/GenBank/DDBJ whole genome shotgun (WGS) entry which is preliminary data.</text>
</comment>
<dbReference type="EMBL" id="BAAAYN010000044">
    <property type="protein sequence ID" value="GAA3394397.1"/>
    <property type="molecule type" value="Genomic_DNA"/>
</dbReference>
<feature type="transmembrane region" description="Helical" evidence="1">
    <location>
        <begin position="31"/>
        <end position="50"/>
    </location>
</feature>
<evidence type="ECO:0000256" key="1">
    <source>
        <dbReference type="SAM" id="Phobius"/>
    </source>
</evidence>
<organism evidence="2 3">
    <name type="scientific">Cryptosporangium minutisporangium</name>
    <dbReference type="NCBI Taxonomy" id="113569"/>
    <lineage>
        <taxon>Bacteria</taxon>
        <taxon>Bacillati</taxon>
        <taxon>Actinomycetota</taxon>
        <taxon>Actinomycetes</taxon>
        <taxon>Cryptosporangiales</taxon>
        <taxon>Cryptosporangiaceae</taxon>
        <taxon>Cryptosporangium</taxon>
    </lineage>
</organism>
<name>A0ABP6T6F0_9ACTN</name>
<feature type="transmembrane region" description="Helical" evidence="1">
    <location>
        <begin position="70"/>
        <end position="93"/>
    </location>
</feature>
<protein>
    <submittedName>
        <fullName evidence="2">ABC transporter</fullName>
    </submittedName>
</protein>
<feature type="transmembrane region" description="Helical" evidence="1">
    <location>
        <begin position="153"/>
        <end position="171"/>
    </location>
</feature>
<dbReference type="RefSeq" id="WP_345731941.1">
    <property type="nucleotide sequence ID" value="NZ_BAAAYN010000044.1"/>
</dbReference>
<keyword evidence="1" id="KW-0812">Transmembrane</keyword>
<keyword evidence="1" id="KW-0472">Membrane</keyword>
<feature type="transmembrane region" description="Helical" evidence="1">
    <location>
        <begin position="114"/>
        <end position="141"/>
    </location>
</feature>
<feature type="transmembrane region" description="Helical" evidence="1">
    <location>
        <begin position="178"/>
        <end position="198"/>
    </location>
</feature>
<keyword evidence="1" id="KW-1133">Transmembrane helix</keyword>
<reference evidence="3" key="1">
    <citation type="journal article" date="2019" name="Int. J. Syst. Evol. Microbiol.">
        <title>The Global Catalogue of Microorganisms (GCM) 10K type strain sequencing project: providing services to taxonomists for standard genome sequencing and annotation.</title>
        <authorList>
            <consortium name="The Broad Institute Genomics Platform"/>
            <consortium name="The Broad Institute Genome Sequencing Center for Infectious Disease"/>
            <person name="Wu L."/>
            <person name="Ma J."/>
        </authorList>
    </citation>
    <scope>NUCLEOTIDE SEQUENCE [LARGE SCALE GENOMIC DNA]</scope>
    <source>
        <strain evidence="3">JCM 9458</strain>
    </source>
</reference>
<feature type="transmembrane region" description="Helical" evidence="1">
    <location>
        <begin position="231"/>
        <end position="248"/>
    </location>
</feature>
<gene>
    <name evidence="2" type="ORF">GCM10020369_63660</name>
</gene>
<evidence type="ECO:0000313" key="2">
    <source>
        <dbReference type="EMBL" id="GAA3394397.1"/>
    </source>
</evidence>
<proteinExistence type="predicted"/>
<feature type="transmembrane region" description="Helical" evidence="1">
    <location>
        <begin position="255"/>
        <end position="274"/>
    </location>
</feature>
<dbReference type="Proteomes" id="UP001501676">
    <property type="component" value="Unassembled WGS sequence"/>
</dbReference>
<keyword evidence="3" id="KW-1185">Reference proteome</keyword>
<evidence type="ECO:0000313" key="3">
    <source>
        <dbReference type="Proteomes" id="UP001501676"/>
    </source>
</evidence>
<sequence length="520" mass="54629">MTAVLTPPSQDVTPDRSRALRALARVEAVKLLRSPITIVAAVLFLAPWIYGWVSGSINRYPVLHEDAVTVQFLSLLVLGNGALVAANFAALRAHRHRADALFDVLVLPQSWRTGALLVAVLAPTGLAVVLVAVRAGVLAALPGAAGVVNWADLLTGPAVVALLGTVGVLLARIVRSAVVAPLVALVLTSCAFIAPVGAASEVRWRLLLPIISPEFPMPVPFELLERPAGRHLLYLVGLIGALALLALVRSGARRMWVAGALTLIVLAGGAATQFRTDPSVREARLAATNDPASVQTCRTVSDVRYCAFDDFAPWIEDWDAVLRSVRRAVPEVAGPPLAVRQRVLAVGYPEDGTVVTHEEDVARAEAVEQANVAAGTPEAVPVGTQWGDDKAAAVFAGAVAYRLITGGSWRSGLPVCGSRGALLIWLVGQASERTADGLRELDETSWNSLVLGDSSGFSMLSVPDADAAAGLALLDKPDAPKVVRQHWDELIAPGTDANRFAALVGVPAAPQLPAAERMQC</sequence>